<proteinExistence type="predicted"/>
<sequence>KIIVLFLTLPLSNAVVGQVFSLQNLIKTKLRNWLNISTLNYLLLISLNSSSINKFDFEHAYEIWTNSS</sequence>
<organism evidence="1 2">
    <name type="scientific">Dentiscutata heterogama</name>
    <dbReference type="NCBI Taxonomy" id="1316150"/>
    <lineage>
        <taxon>Eukaryota</taxon>
        <taxon>Fungi</taxon>
        <taxon>Fungi incertae sedis</taxon>
        <taxon>Mucoromycota</taxon>
        <taxon>Glomeromycotina</taxon>
        <taxon>Glomeromycetes</taxon>
        <taxon>Diversisporales</taxon>
        <taxon>Gigasporaceae</taxon>
        <taxon>Dentiscutata</taxon>
    </lineage>
</organism>
<reference evidence="1" key="1">
    <citation type="submission" date="2021-06" db="EMBL/GenBank/DDBJ databases">
        <authorList>
            <person name="Kallberg Y."/>
            <person name="Tangrot J."/>
            <person name="Rosling A."/>
        </authorList>
    </citation>
    <scope>NUCLEOTIDE SEQUENCE</scope>
    <source>
        <strain evidence="1">IL203A</strain>
    </source>
</reference>
<gene>
    <name evidence="1" type="ORF">DHETER_LOCUS14334</name>
</gene>
<accession>A0ACA9QF23</accession>
<keyword evidence="2" id="KW-1185">Reference proteome</keyword>
<dbReference type="Proteomes" id="UP000789702">
    <property type="component" value="Unassembled WGS sequence"/>
</dbReference>
<name>A0ACA9QF23_9GLOM</name>
<feature type="non-terminal residue" evidence="1">
    <location>
        <position position="1"/>
    </location>
</feature>
<feature type="non-terminal residue" evidence="1">
    <location>
        <position position="68"/>
    </location>
</feature>
<dbReference type="EMBL" id="CAJVPU010043503">
    <property type="protein sequence ID" value="CAG8745840.1"/>
    <property type="molecule type" value="Genomic_DNA"/>
</dbReference>
<comment type="caution">
    <text evidence="1">The sequence shown here is derived from an EMBL/GenBank/DDBJ whole genome shotgun (WGS) entry which is preliminary data.</text>
</comment>
<protein>
    <submittedName>
        <fullName evidence="1">6695_t:CDS:1</fullName>
    </submittedName>
</protein>
<evidence type="ECO:0000313" key="2">
    <source>
        <dbReference type="Proteomes" id="UP000789702"/>
    </source>
</evidence>
<evidence type="ECO:0000313" key="1">
    <source>
        <dbReference type="EMBL" id="CAG8745840.1"/>
    </source>
</evidence>